<dbReference type="PANTHER" id="PTHR33164:SF43">
    <property type="entry name" value="HTH-TYPE TRANSCRIPTIONAL REPRESSOR YETL"/>
    <property type="match status" value="1"/>
</dbReference>
<dbReference type="PROSITE" id="PS50995">
    <property type="entry name" value="HTH_MARR_2"/>
    <property type="match status" value="1"/>
</dbReference>
<dbReference type="GO" id="GO:0003700">
    <property type="term" value="F:DNA-binding transcription factor activity"/>
    <property type="evidence" value="ECO:0007669"/>
    <property type="project" value="InterPro"/>
</dbReference>
<dbReference type="Gene3D" id="1.10.10.10">
    <property type="entry name" value="Winged helix-like DNA-binding domain superfamily/Winged helix DNA-binding domain"/>
    <property type="match status" value="1"/>
</dbReference>
<dbReference type="PRINTS" id="PR00598">
    <property type="entry name" value="HTHMARR"/>
</dbReference>
<comment type="caution">
    <text evidence="2">The sequence shown here is derived from an EMBL/GenBank/DDBJ whole genome shotgun (WGS) entry which is preliminary data.</text>
</comment>
<dbReference type="InterPro" id="IPR039422">
    <property type="entry name" value="MarR/SlyA-like"/>
</dbReference>
<keyword evidence="3" id="KW-1185">Reference proteome</keyword>
<gene>
    <name evidence="2" type="ORF">Atai01_26090</name>
</gene>
<sequence length="171" mass="17425">MENLLGALALSVTDLALAGVTAAAGTSTSGAAALVVLSTAPGLSVTELGRRVGLSQPAAARMVDALQRAGLVERHDTPTRAVAVELTRDGTAAAEHILGARGGRLTDLTRSLEPAERVVLAGLLDKLLAGVYQQVRDAERVCRLCDRAACIAGDQVCPIGAAYRKAAGDDG</sequence>
<dbReference type="Pfam" id="PF12802">
    <property type="entry name" value="MarR_2"/>
    <property type="match status" value="1"/>
</dbReference>
<evidence type="ECO:0000313" key="3">
    <source>
        <dbReference type="Proteomes" id="UP001165136"/>
    </source>
</evidence>
<organism evidence="2 3">
    <name type="scientific">Amycolatopsis taiwanensis</name>
    <dbReference type="NCBI Taxonomy" id="342230"/>
    <lineage>
        <taxon>Bacteria</taxon>
        <taxon>Bacillati</taxon>
        <taxon>Actinomycetota</taxon>
        <taxon>Actinomycetes</taxon>
        <taxon>Pseudonocardiales</taxon>
        <taxon>Pseudonocardiaceae</taxon>
        <taxon>Amycolatopsis</taxon>
    </lineage>
</organism>
<name>A0A9W6VEP6_9PSEU</name>
<accession>A0A9W6VEP6</accession>
<dbReference type="SUPFAM" id="SSF46785">
    <property type="entry name" value="Winged helix' DNA-binding domain"/>
    <property type="match status" value="1"/>
</dbReference>
<dbReference type="PANTHER" id="PTHR33164">
    <property type="entry name" value="TRANSCRIPTIONAL REGULATOR, MARR FAMILY"/>
    <property type="match status" value="1"/>
</dbReference>
<dbReference type="SMART" id="SM00347">
    <property type="entry name" value="HTH_MARR"/>
    <property type="match status" value="1"/>
</dbReference>
<dbReference type="AlphaFoldDB" id="A0A9W6VEP6"/>
<dbReference type="CDD" id="cd00090">
    <property type="entry name" value="HTH_ARSR"/>
    <property type="match status" value="1"/>
</dbReference>
<dbReference type="EMBL" id="BSTI01000005">
    <property type="protein sequence ID" value="GLY65990.1"/>
    <property type="molecule type" value="Genomic_DNA"/>
</dbReference>
<protein>
    <submittedName>
        <fullName evidence="2">MarR family transcriptional regulator</fullName>
    </submittedName>
</protein>
<dbReference type="Proteomes" id="UP001165136">
    <property type="component" value="Unassembled WGS sequence"/>
</dbReference>
<reference evidence="2" key="1">
    <citation type="submission" date="2023-03" db="EMBL/GenBank/DDBJ databases">
        <title>Amycolatopsis taiwanensis NBRC 103393.</title>
        <authorList>
            <person name="Ichikawa N."/>
            <person name="Sato H."/>
            <person name="Tonouchi N."/>
        </authorList>
    </citation>
    <scope>NUCLEOTIDE SEQUENCE</scope>
    <source>
        <strain evidence="2">NBRC 103393</strain>
    </source>
</reference>
<feature type="domain" description="HTH marR-type" evidence="1">
    <location>
        <begin position="1"/>
        <end position="129"/>
    </location>
</feature>
<dbReference type="InterPro" id="IPR011991">
    <property type="entry name" value="ArsR-like_HTH"/>
</dbReference>
<dbReference type="GO" id="GO:0006950">
    <property type="term" value="P:response to stress"/>
    <property type="evidence" value="ECO:0007669"/>
    <property type="project" value="TreeGrafter"/>
</dbReference>
<dbReference type="InterPro" id="IPR036390">
    <property type="entry name" value="WH_DNA-bd_sf"/>
</dbReference>
<dbReference type="InterPro" id="IPR036388">
    <property type="entry name" value="WH-like_DNA-bd_sf"/>
</dbReference>
<evidence type="ECO:0000259" key="1">
    <source>
        <dbReference type="PROSITE" id="PS50995"/>
    </source>
</evidence>
<dbReference type="RefSeq" id="WP_285486949.1">
    <property type="nucleotide sequence ID" value="NZ_BSTI01000005.1"/>
</dbReference>
<dbReference type="InterPro" id="IPR000835">
    <property type="entry name" value="HTH_MarR-typ"/>
</dbReference>
<evidence type="ECO:0000313" key="2">
    <source>
        <dbReference type="EMBL" id="GLY65990.1"/>
    </source>
</evidence>
<proteinExistence type="predicted"/>